<protein>
    <submittedName>
        <fullName evidence="1">Uncharacterized protein</fullName>
    </submittedName>
</protein>
<proteinExistence type="predicted"/>
<dbReference type="PANTHER" id="PTHR36109:SF2">
    <property type="entry name" value="MEMBRANE PROTEIN"/>
    <property type="match status" value="1"/>
</dbReference>
<reference evidence="1 2" key="1">
    <citation type="submission" date="2020-05" db="EMBL/GenBank/DDBJ databases">
        <title>Draft Genome Sequence of Ochrobactrum soli Isolated from Stable Fly Gut.</title>
        <authorList>
            <person name="Pileggi M.T."/>
            <person name="Vazhakkala L.J."/>
            <person name="Wong C.N."/>
        </authorList>
    </citation>
    <scope>NUCLEOTIDE SEQUENCE [LARGE SCALE GENOMIC DNA]</scope>
    <source>
        <strain evidence="1 2">MTP-C0764</strain>
    </source>
</reference>
<organism evidence="1 2">
    <name type="scientific">Ochrobactrum soli</name>
    <dbReference type="NCBI Taxonomy" id="2448455"/>
    <lineage>
        <taxon>Bacteria</taxon>
        <taxon>Pseudomonadati</taxon>
        <taxon>Pseudomonadota</taxon>
        <taxon>Alphaproteobacteria</taxon>
        <taxon>Hyphomicrobiales</taxon>
        <taxon>Brucellaceae</taxon>
        <taxon>Brucella/Ochrobactrum group</taxon>
        <taxon>Ochrobactrum</taxon>
    </lineage>
</organism>
<name>A0A849KX79_9HYPH</name>
<dbReference type="RefSeq" id="WP_171319525.1">
    <property type="nucleotide sequence ID" value="NZ_JABFCY010000020.1"/>
</dbReference>
<dbReference type="AlphaFoldDB" id="A0A849KX79"/>
<keyword evidence="2" id="KW-1185">Reference proteome</keyword>
<accession>A0A849KX79</accession>
<evidence type="ECO:0000313" key="2">
    <source>
        <dbReference type="Proteomes" id="UP000574931"/>
    </source>
</evidence>
<comment type="caution">
    <text evidence="1">The sequence shown here is derived from an EMBL/GenBank/DDBJ whole genome shotgun (WGS) entry which is preliminary data.</text>
</comment>
<evidence type="ECO:0000313" key="1">
    <source>
        <dbReference type="EMBL" id="NNU63188.1"/>
    </source>
</evidence>
<dbReference type="EMBL" id="JABFCY010000020">
    <property type="protein sequence ID" value="NNU63188.1"/>
    <property type="molecule type" value="Genomic_DNA"/>
</dbReference>
<sequence length="124" mass="12067">MRTVSALFSNTLQAKLTIAALVASGIHAEEIAIISSGSEGKLTENAAGVAAGTGALVGGTAGLLTGLGLMAIPGLGRIVAAGWLASTLTGAVSGAAIGGIAGNVYRSLVEAGLSERMRTYTQPG</sequence>
<gene>
    <name evidence="1" type="ORF">HKX02_23460</name>
</gene>
<dbReference type="InterPro" id="IPR052948">
    <property type="entry name" value="Low_temp-induced_all0457"/>
</dbReference>
<dbReference type="PANTHER" id="PTHR36109">
    <property type="entry name" value="MEMBRANE PROTEIN-RELATED"/>
    <property type="match status" value="1"/>
</dbReference>
<dbReference type="Proteomes" id="UP000574931">
    <property type="component" value="Unassembled WGS sequence"/>
</dbReference>